<dbReference type="Proteomes" id="UP000474676">
    <property type="component" value="Unassembled WGS sequence"/>
</dbReference>
<dbReference type="GO" id="GO:0005524">
    <property type="term" value="F:ATP binding"/>
    <property type="evidence" value="ECO:0007669"/>
    <property type="project" value="UniProtKB-KW"/>
</dbReference>
<dbReference type="SUPFAM" id="SSF52540">
    <property type="entry name" value="P-loop containing nucleoside triphosphate hydrolases"/>
    <property type="match status" value="1"/>
</dbReference>
<keyword evidence="4" id="KW-1185">Reference proteome</keyword>
<dbReference type="Pfam" id="PF13173">
    <property type="entry name" value="AAA_14"/>
    <property type="match status" value="1"/>
</dbReference>
<protein>
    <submittedName>
        <fullName evidence="3">ATP-binding protein</fullName>
    </submittedName>
</protein>
<dbReference type="Pfam" id="PF13635">
    <property type="entry name" value="DUF4143"/>
    <property type="match status" value="1"/>
</dbReference>
<dbReference type="RefSeq" id="WP_154575183.1">
    <property type="nucleotide sequence ID" value="NZ_VUMZ01000017.1"/>
</dbReference>
<sequence>MYSIKRHMEPIIARRAANSKAILLTGPRQVGKSTLFKHLFTDVNQVTFDDDLLLAQASEDAGLFLLNNPAPLMIDEVQKCTSIFNRLKIVLDNTEEYGNFFLTGSQKLQLMENVSESLAGRISVMELEGLSLREITGVEFNKHFVPSGDYISSREKALKDYPADIWSIIHRGSYPELYANPDREWVDYYQSYVKTYLERDVNQLIKTKNHMTFVRFMTAVAARTGQVLNYANIAAELSVSEITVKEWISILERSGIIYLLKPYTANALNRAIKTPKMYFRDTGLCAYLTRWLTPETLKSGAMSGAVFETFVINEILKSYSNEGLDYDFDVFYYNGRDKKKRMKDGHIIEADGEIDLIIQENGILYPIEIKMTTVPKAVMASEFDVLDKVPEKKRGMGAIICLIDRKLYLRENLVALPLNFV</sequence>
<dbReference type="PANTHER" id="PTHR43566:SF2">
    <property type="entry name" value="DUF4143 DOMAIN-CONTAINING PROTEIN"/>
    <property type="match status" value="1"/>
</dbReference>
<evidence type="ECO:0000313" key="4">
    <source>
        <dbReference type="Proteomes" id="UP000474676"/>
    </source>
</evidence>
<proteinExistence type="predicted"/>
<evidence type="ECO:0000259" key="2">
    <source>
        <dbReference type="Pfam" id="PF13635"/>
    </source>
</evidence>
<keyword evidence="3" id="KW-0067">ATP-binding</keyword>
<dbReference type="EMBL" id="VUMZ01000017">
    <property type="protein sequence ID" value="MST52807.1"/>
    <property type="molecule type" value="Genomic_DNA"/>
</dbReference>
<dbReference type="InterPro" id="IPR041682">
    <property type="entry name" value="AAA_14"/>
</dbReference>
<dbReference type="GeneID" id="303115838"/>
<name>A0A6L5YA87_9FIRM</name>
<feature type="domain" description="DUF4143" evidence="2">
    <location>
        <begin position="198"/>
        <end position="371"/>
    </location>
</feature>
<accession>A0A6L5YA87</accession>
<dbReference type="InterPro" id="IPR025420">
    <property type="entry name" value="DUF4143"/>
</dbReference>
<feature type="domain" description="AAA" evidence="1">
    <location>
        <begin position="19"/>
        <end position="135"/>
    </location>
</feature>
<reference evidence="3 4" key="1">
    <citation type="submission" date="2019-08" db="EMBL/GenBank/DDBJ databases">
        <title>In-depth cultivation of the pig gut microbiome towards novel bacterial diversity and tailored functional studies.</title>
        <authorList>
            <person name="Wylensek D."/>
            <person name="Hitch T.C.A."/>
            <person name="Clavel T."/>
        </authorList>
    </citation>
    <scope>NUCLEOTIDE SEQUENCE [LARGE SCALE GENOMIC DNA]</scope>
    <source>
        <strain evidence="3 4">WCA-MUC-591-APC-3H</strain>
    </source>
</reference>
<keyword evidence="3" id="KW-0547">Nucleotide-binding</keyword>
<comment type="caution">
    <text evidence="3">The sequence shown here is derived from an EMBL/GenBank/DDBJ whole genome shotgun (WGS) entry which is preliminary data.</text>
</comment>
<dbReference type="PANTHER" id="PTHR43566">
    <property type="entry name" value="CONSERVED PROTEIN"/>
    <property type="match status" value="1"/>
</dbReference>
<dbReference type="InterPro" id="IPR027417">
    <property type="entry name" value="P-loop_NTPase"/>
</dbReference>
<organism evidence="3 4">
    <name type="scientific">Hornefia butyriciproducens</name>
    <dbReference type="NCBI Taxonomy" id="2652293"/>
    <lineage>
        <taxon>Bacteria</taxon>
        <taxon>Bacillati</taxon>
        <taxon>Bacillota</taxon>
        <taxon>Clostridia</taxon>
        <taxon>Peptostreptococcales</taxon>
        <taxon>Anaerovoracaceae</taxon>
        <taxon>Hornefia</taxon>
    </lineage>
</organism>
<evidence type="ECO:0000313" key="3">
    <source>
        <dbReference type="EMBL" id="MST52807.1"/>
    </source>
</evidence>
<dbReference type="AlphaFoldDB" id="A0A6L5YA87"/>
<gene>
    <name evidence="3" type="ORF">FYJ64_10940</name>
</gene>
<evidence type="ECO:0000259" key="1">
    <source>
        <dbReference type="Pfam" id="PF13173"/>
    </source>
</evidence>